<proteinExistence type="predicted"/>
<keyword evidence="2" id="KW-1185">Reference proteome</keyword>
<dbReference type="RefSeq" id="WP_249332823.1">
    <property type="nucleotide sequence ID" value="NZ_JACRSY010000015.1"/>
</dbReference>
<accession>A0A926EF43</accession>
<dbReference type="Proteomes" id="UP000655830">
    <property type="component" value="Unassembled WGS sequence"/>
</dbReference>
<dbReference type="AlphaFoldDB" id="A0A926EF43"/>
<dbReference type="EMBL" id="JACRSY010000015">
    <property type="protein sequence ID" value="MBC8579926.1"/>
    <property type="molecule type" value="Genomic_DNA"/>
</dbReference>
<reference evidence="1" key="1">
    <citation type="submission" date="2020-08" db="EMBL/GenBank/DDBJ databases">
        <title>Genome public.</title>
        <authorList>
            <person name="Liu C."/>
            <person name="Sun Q."/>
        </authorList>
    </citation>
    <scope>NUCLEOTIDE SEQUENCE</scope>
    <source>
        <strain evidence="1">NSJ-12</strain>
    </source>
</reference>
<comment type="caution">
    <text evidence="1">The sequence shown here is derived from an EMBL/GenBank/DDBJ whole genome shotgun (WGS) entry which is preliminary data.</text>
</comment>
<protein>
    <submittedName>
        <fullName evidence="1">Uncharacterized protein</fullName>
    </submittedName>
</protein>
<gene>
    <name evidence="1" type="ORF">H8718_10355</name>
</gene>
<organism evidence="1 2">
    <name type="scientific">Zhenhengia yiwuensis</name>
    <dbReference type="NCBI Taxonomy" id="2763666"/>
    <lineage>
        <taxon>Bacteria</taxon>
        <taxon>Bacillati</taxon>
        <taxon>Bacillota</taxon>
        <taxon>Clostridia</taxon>
        <taxon>Lachnospirales</taxon>
        <taxon>Lachnospiraceae</taxon>
        <taxon>Zhenhengia</taxon>
    </lineage>
</organism>
<name>A0A926EF43_9FIRM</name>
<evidence type="ECO:0000313" key="1">
    <source>
        <dbReference type="EMBL" id="MBC8579926.1"/>
    </source>
</evidence>
<evidence type="ECO:0000313" key="2">
    <source>
        <dbReference type="Proteomes" id="UP000655830"/>
    </source>
</evidence>
<sequence length="136" mass="15628">MARKVTGLTAKKSQDERINQEIARLNDILKNIHESKRSIAKGLIENIAFMSVTLTDLQEVIKLQGPIVKFEQGSQKMLVENPAQKSYNTMVNRYTTATKTLFDLLPKDLVDIIPVVHEEEAKSIDKLQMFHEKYRE</sequence>